<evidence type="ECO:0000313" key="1">
    <source>
        <dbReference type="EMBL" id="KAJ8949554.1"/>
    </source>
</evidence>
<dbReference type="AlphaFoldDB" id="A0AAV8YGB7"/>
<gene>
    <name evidence="1" type="ORF">NQ318_016183</name>
</gene>
<protein>
    <submittedName>
        <fullName evidence="1">Uncharacterized protein</fullName>
    </submittedName>
</protein>
<organism evidence="1 2">
    <name type="scientific">Aromia moschata</name>
    <dbReference type="NCBI Taxonomy" id="1265417"/>
    <lineage>
        <taxon>Eukaryota</taxon>
        <taxon>Metazoa</taxon>
        <taxon>Ecdysozoa</taxon>
        <taxon>Arthropoda</taxon>
        <taxon>Hexapoda</taxon>
        <taxon>Insecta</taxon>
        <taxon>Pterygota</taxon>
        <taxon>Neoptera</taxon>
        <taxon>Endopterygota</taxon>
        <taxon>Coleoptera</taxon>
        <taxon>Polyphaga</taxon>
        <taxon>Cucujiformia</taxon>
        <taxon>Chrysomeloidea</taxon>
        <taxon>Cerambycidae</taxon>
        <taxon>Cerambycinae</taxon>
        <taxon>Callichromatini</taxon>
        <taxon>Aromia</taxon>
    </lineage>
</organism>
<name>A0AAV8YGB7_9CUCU</name>
<proteinExistence type="predicted"/>
<evidence type="ECO:0000313" key="2">
    <source>
        <dbReference type="Proteomes" id="UP001162162"/>
    </source>
</evidence>
<accession>A0AAV8YGB7</accession>
<keyword evidence="2" id="KW-1185">Reference proteome</keyword>
<reference evidence="1" key="1">
    <citation type="journal article" date="2023" name="Insect Mol. Biol.">
        <title>Genome sequencing provides insights into the evolution of gene families encoding plant cell wall-degrading enzymes in longhorned beetles.</title>
        <authorList>
            <person name="Shin N.R."/>
            <person name="Okamura Y."/>
            <person name="Kirsch R."/>
            <person name="Pauchet Y."/>
        </authorList>
    </citation>
    <scope>NUCLEOTIDE SEQUENCE</scope>
    <source>
        <strain evidence="1">AMC_N1</strain>
    </source>
</reference>
<sequence length="82" mass="9761">MFVRIKYVVWPSQYNTSWLRFILDFVETGDAGHGRIHVARSVLAKGAWTKGGFTQLYILIFREFTYTYPFRHVIRSPYNVRD</sequence>
<dbReference type="Proteomes" id="UP001162162">
    <property type="component" value="Unassembled WGS sequence"/>
</dbReference>
<comment type="caution">
    <text evidence="1">The sequence shown here is derived from an EMBL/GenBank/DDBJ whole genome shotgun (WGS) entry which is preliminary data.</text>
</comment>
<dbReference type="EMBL" id="JAPWTK010000115">
    <property type="protein sequence ID" value="KAJ8949554.1"/>
    <property type="molecule type" value="Genomic_DNA"/>
</dbReference>